<protein>
    <submittedName>
        <fullName evidence="2">Uncharacterized protein</fullName>
    </submittedName>
</protein>
<accession>A0A8H6J334</accession>
<gene>
    <name evidence="2" type="ORF">CMUS01_14587</name>
</gene>
<reference evidence="2" key="1">
    <citation type="journal article" date="2020" name="Phytopathology">
        <title>Genome Sequence Resources of Colletotrichum truncatum, C. plurivorum, C. musicola, and C. sojae: Four Species Pathogenic to Soybean (Glycine max).</title>
        <authorList>
            <person name="Rogerio F."/>
            <person name="Boufleur T.R."/>
            <person name="Ciampi-Guillardi M."/>
            <person name="Sukno S.A."/>
            <person name="Thon M.R."/>
            <person name="Massola Junior N.S."/>
            <person name="Baroncelli R."/>
        </authorList>
    </citation>
    <scope>NUCLEOTIDE SEQUENCE</scope>
    <source>
        <strain evidence="2">LFN0074</strain>
    </source>
</reference>
<dbReference type="Proteomes" id="UP000639643">
    <property type="component" value="Unassembled WGS sequence"/>
</dbReference>
<evidence type="ECO:0000313" key="2">
    <source>
        <dbReference type="EMBL" id="KAF6805569.1"/>
    </source>
</evidence>
<evidence type="ECO:0000313" key="3">
    <source>
        <dbReference type="Proteomes" id="UP000639643"/>
    </source>
</evidence>
<feature type="region of interest" description="Disordered" evidence="1">
    <location>
        <begin position="240"/>
        <end position="295"/>
    </location>
</feature>
<dbReference type="EMBL" id="WIGM01001072">
    <property type="protein sequence ID" value="KAF6805569.1"/>
    <property type="molecule type" value="Genomic_DNA"/>
</dbReference>
<feature type="compositionally biased region" description="Polar residues" evidence="1">
    <location>
        <begin position="259"/>
        <end position="273"/>
    </location>
</feature>
<organism evidence="2 3">
    <name type="scientific">Colletotrichum musicola</name>
    <dbReference type="NCBI Taxonomy" id="2175873"/>
    <lineage>
        <taxon>Eukaryota</taxon>
        <taxon>Fungi</taxon>
        <taxon>Dikarya</taxon>
        <taxon>Ascomycota</taxon>
        <taxon>Pezizomycotina</taxon>
        <taxon>Sordariomycetes</taxon>
        <taxon>Hypocreomycetidae</taxon>
        <taxon>Glomerellales</taxon>
        <taxon>Glomerellaceae</taxon>
        <taxon>Colletotrichum</taxon>
        <taxon>Colletotrichum orchidearum species complex</taxon>
    </lineage>
</organism>
<evidence type="ECO:0000256" key="1">
    <source>
        <dbReference type="SAM" id="MobiDB-lite"/>
    </source>
</evidence>
<dbReference type="OrthoDB" id="4844974at2759"/>
<feature type="compositionally biased region" description="Polar residues" evidence="1">
    <location>
        <begin position="207"/>
        <end position="220"/>
    </location>
</feature>
<feature type="region of interest" description="Disordered" evidence="1">
    <location>
        <begin position="170"/>
        <end position="220"/>
    </location>
</feature>
<dbReference type="AlphaFoldDB" id="A0A8H6J334"/>
<feature type="compositionally biased region" description="Polar residues" evidence="1">
    <location>
        <begin position="240"/>
        <end position="251"/>
    </location>
</feature>
<keyword evidence="3" id="KW-1185">Reference proteome</keyword>
<feature type="compositionally biased region" description="Polar residues" evidence="1">
    <location>
        <begin position="175"/>
        <end position="197"/>
    </location>
</feature>
<comment type="caution">
    <text evidence="2">The sequence shown here is derived from an EMBL/GenBank/DDBJ whole genome shotgun (WGS) entry which is preliminary data.</text>
</comment>
<proteinExistence type="predicted"/>
<name>A0A8H6J334_9PEZI</name>
<sequence>MSQYEPREEPKKSTIPAKASALAQKYSWTRQPFHTNQKQNEAIELAVALFKVDYHDILLTSLEKRLVLSQLTGKLSATEMKSRGGIANNHWVNLARSMCQGDVGFESINMYGALLRYQLKPPDNWYSSKQMRQSLGVLKYPQRCANGLDIYTKERMRNSPIADLHVGMEKKTSKEASMSCSGGQQTSQNKTASNEQPPSVDAKKRSPTTPKRFTRSTTNIDSSIKLSDPFALLSVKSSIPRQIPTTPTPASKKTILKTAPTSQKKPQQGSPSVKSAPLRVKADKKRKRSAECLEQNKSVTLHPAATSHQTKRARVDFFSTVGSGWIGSVIDAASLLDRIALFDAQDVRKLALEGLVEALGAAGWADLKHSVEQIIKDVDYESLVFLANMVVTAIYDRINLAVNNSSTEA</sequence>